<gene>
    <name evidence="1" type="ORF">FHX44_115789</name>
</gene>
<dbReference type="RefSeq" id="WP_246170641.1">
    <property type="nucleotide sequence ID" value="NZ_VIWU01000001.1"/>
</dbReference>
<sequence>MWVWGHDDFDTFIEFVDDVHLDGVVERIRVPLLIAHGANDRQIPLEYAHRSYAQAVRSPKRELRIFTAEEGGAEHIGLDHLPHVSAFIADWVARSFND</sequence>
<dbReference type="InterPro" id="IPR029058">
    <property type="entry name" value="AB_hydrolase_fold"/>
</dbReference>
<name>A0A561SYE4_9PSEU</name>
<protein>
    <recommendedName>
        <fullName evidence="3">Prolyl oligopeptidase family protein</fullName>
    </recommendedName>
</protein>
<dbReference type="EMBL" id="VIWU01000001">
    <property type="protein sequence ID" value="TWF79853.1"/>
    <property type="molecule type" value="Genomic_DNA"/>
</dbReference>
<keyword evidence="2" id="KW-1185">Reference proteome</keyword>
<dbReference type="SUPFAM" id="SSF53474">
    <property type="entry name" value="alpha/beta-Hydrolases"/>
    <property type="match status" value="1"/>
</dbReference>
<dbReference type="Gene3D" id="3.40.50.1820">
    <property type="entry name" value="alpha/beta hydrolase"/>
    <property type="match status" value="1"/>
</dbReference>
<accession>A0A561SYE4</accession>
<proteinExistence type="predicted"/>
<comment type="caution">
    <text evidence="1">The sequence shown here is derived from an EMBL/GenBank/DDBJ whole genome shotgun (WGS) entry which is preliminary data.</text>
</comment>
<dbReference type="Proteomes" id="UP000321261">
    <property type="component" value="Unassembled WGS sequence"/>
</dbReference>
<evidence type="ECO:0000313" key="1">
    <source>
        <dbReference type="EMBL" id="TWF79853.1"/>
    </source>
</evidence>
<evidence type="ECO:0000313" key="2">
    <source>
        <dbReference type="Proteomes" id="UP000321261"/>
    </source>
</evidence>
<organism evidence="1 2">
    <name type="scientific">Pseudonocardia hierapolitana</name>
    <dbReference type="NCBI Taxonomy" id="1128676"/>
    <lineage>
        <taxon>Bacteria</taxon>
        <taxon>Bacillati</taxon>
        <taxon>Actinomycetota</taxon>
        <taxon>Actinomycetes</taxon>
        <taxon>Pseudonocardiales</taxon>
        <taxon>Pseudonocardiaceae</taxon>
        <taxon>Pseudonocardia</taxon>
    </lineage>
</organism>
<reference evidence="1 2" key="1">
    <citation type="submission" date="2019-06" db="EMBL/GenBank/DDBJ databases">
        <title>Sequencing the genomes of 1000 actinobacteria strains.</title>
        <authorList>
            <person name="Klenk H.-P."/>
        </authorList>
    </citation>
    <scope>NUCLEOTIDE SEQUENCE [LARGE SCALE GENOMIC DNA]</scope>
    <source>
        <strain evidence="1 2">DSM 45671</strain>
    </source>
</reference>
<dbReference type="AlphaFoldDB" id="A0A561SYE4"/>
<evidence type="ECO:0008006" key="3">
    <source>
        <dbReference type="Google" id="ProtNLM"/>
    </source>
</evidence>